<dbReference type="SUPFAM" id="SSF48239">
    <property type="entry name" value="Terpenoid cyclases/Protein prenyltransferases"/>
    <property type="match status" value="1"/>
</dbReference>
<dbReference type="AlphaFoldDB" id="A0A7S8EBI9"/>
<evidence type="ECO:0000259" key="1">
    <source>
        <dbReference type="Pfam" id="PF13243"/>
    </source>
</evidence>
<dbReference type="GO" id="GO:0000287">
    <property type="term" value="F:magnesium ion binding"/>
    <property type="evidence" value="ECO:0007669"/>
    <property type="project" value="TreeGrafter"/>
</dbReference>
<dbReference type="GO" id="GO:0016102">
    <property type="term" value="P:diterpenoid biosynthetic process"/>
    <property type="evidence" value="ECO:0007669"/>
    <property type="project" value="TreeGrafter"/>
</dbReference>
<dbReference type="Gene3D" id="1.50.10.160">
    <property type="match status" value="1"/>
</dbReference>
<dbReference type="PANTHER" id="PTHR31739:SF25">
    <property type="entry name" value="(E,E)-GERANYLLINALOOL SYNTHASE"/>
    <property type="match status" value="1"/>
</dbReference>
<proteinExistence type="predicted"/>
<dbReference type="KEGG" id="pmet:G4Y79_05875"/>
<reference evidence="2 3" key="1">
    <citation type="submission" date="2020-02" db="EMBL/GenBank/DDBJ databases">
        <authorList>
            <person name="Zheng R.K."/>
            <person name="Sun C.M."/>
        </authorList>
    </citation>
    <scope>NUCLEOTIDE SEQUENCE [LARGE SCALE GENOMIC DNA]</scope>
    <source>
        <strain evidence="3">rifampicinis</strain>
    </source>
</reference>
<feature type="domain" description="Squalene cyclase C-terminal" evidence="1">
    <location>
        <begin position="240"/>
        <end position="339"/>
    </location>
</feature>
<evidence type="ECO:0000313" key="2">
    <source>
        <dbReference type="EMBL" id="QPC83906.1"/>
    </source>
</evidence>
<keyword evidence="3" id="KW-1185">Reference proteome</keyword>
<dbReference type="EMBL" id="CP062983">
    <property type="protein sequence ID" value="QPC83906.1"/>
    <property type="molecule type" value="Genomic_DNA"/>
</dbReference>
<dbReference type="Proteomes" id="UP000594468">
    <property type="component" value="Chromosome"/>
</dbReference>
<sequence>MKRGEQALWHLVGKLNHDDSDTVGFPILSASLTEEALAMGLDVPQPPIRYAAPFQKKVKTLLNANVRDWQSTTIVFSLEALRMALRPDEGVLSENGSVCISPSATAGHLLNKRDDRALKYLSESLQANKSGAVPAVYPIDIFEIAWSLVHLKNVGAIEPDHPNVRKALDFIWSKWSPKEGIATGSSFPIADMDDTAACFIVLDWGGYPVSLDVFEHYEKDTHFCCYHHETNPAMSAHVRLLLALRSAPEHPKKAAWIEKTVNALRTMDDNGTFWWDKWHASPYYVNSTAITALHGLDNELARNRVKWIVRTQQDDGGWGYYGTSTAEETAYCLLTLIHHHQFYDDITMHIINEGAKFLMLHAQDSQKQGLWIGKSLYTPTRPVEAAVLSALVSYHRLQYGEQIGAH</sequence>
<dbReference type="PANTHER" id="PTHR31739">
    <property type="entry name" value="ENT-COPALYL DIPHOSPHATE SYNTHASE, CHLOROPLASTIC"/>
    <property type="match status" value="1"/>
</dbReference>
<organism evidence="2 3">
    <name type="scientific">Phototrophicus methaneseepsis</name>
    <dbReference type="NCBI Taxonomy" id="2710758"/>
    <lineage>
        <taxon>Bacteria</taxon>
        <taxon>Bacillati</taxon>
        <taxon>Chloroflexota</taxon>
        <taxon>Candidatus Thermofontia</taxon>
        <taxon>Phototrophicales</taxon>
        <taxon>Phototrophicaceae</taxon>
        <taxon>Phototrophicus</taxon>
    </lineage>
</organism>
<dbReference type="Gene3D" id="1.50.10.20">
    <property type="match status" value="1"/>
</dbReference>
<dbReference type="GO" id="GO:0010333">
    <property type="term" value="F:terpene synthase activity"/>
    <property type="evidence" value="ECO:0007669"/>
    <property type="project" value="InterPro"/>
</dbReference>
<name>A0A7S8EBI9_9CHLR</name>
<dbReference type="RefSeq" id="WP_195171970.1">
    <property type="nucleotide sequence ID" value="NZ_CP062983.1"/>
</dbReference>
<gene>
    <name evidence="2" type="ORF">G4Y79_05875</name>
</gene>
<accession>A0A7S8EBI9</accession>
<dbReference type="Pfam" id="PF13243">
    <property type="entry name" value="SQHop_cyclase_C"/>
    <property type="match status" value="1"/>
</dbReference>
<protein>
    <recommendedName>
        <fullName evidence="1">Squalene cyclase C-terminal domain-containing protein</fullName>
    </recommendedName>
</protein>
<dbReference type="InterPro" id="IPR032696">
    <property type="entry name" value="SQ_cyclase_C"/>
</dbReference>
<dbReference type="CDD" id="cd00688">
    <property type="entry name" value="ISOPREN_C2_like"/>
    <property type="match status" value="1"/>
</dbReference>
<dbReference type="InterPro" id="IPR008930">
    <property type="entry name" value="Terpenoid_cyclase/PrenylTrfase"/>
</dbReference>
<dbReference type="InterPro" id="IPR050148">
    <property type="entry name" value="Terpene_synthase-like"/>
</dbReference>
<evidence type="ECO:0000313" key="3">
    <source>
        <dbReference type="Proteomes" id="UP000594468"/>
    </source>
</evidence>